<organism evidence="1 2">
    <name type="scientific">Meloidogyne hapla</name>
    <name type="common">Root-knot nematode worm</name>
    <dbReference type="NCBI Taxonomy" id="6305"/>
    <lineage>
        <taxon>Eukaryota</taxon>
        <taxon>Metazoa</taxon>
        <taxon>Ecdysozoa</taxon>
        <taxon>Nematoda</taxon>
        <taxon>Chromadorea</taxon>
        <taxon>Rhabditida</taxon>
        <taxon>Tylenchina</taxon>
        <taxon>Tylenchomorpha</taxon>
        <taxon>Tylenchoidea</taxon>
        <taxon>Meloidogynidae</taxon>
        <taxon>Meloidogyninae</taxon>
        <taxon>Meloidogyne</taxon>
    </lineage>
</organism>
<evidence type="ECO:0000313" key="1">
    <source>
        <dbReference type="Proteomes" id="UP000095281"/>
    </source>
</evidence>
<evidence type="ECO:0000313" key="2">
    <source>
        <dbReference type="WBParaSite" id="MhA1_Contig79.frz3.gene14"/>
    </source>
</evidence>
<dbReference type="WBParaSite" id="MhA1_Contig79.frz3.gene14">
    <property type="protein sequence ID" value="MhA1_Contig79.frz3.gene14"/>
    <property type="gene ID" value="MhA1_Contig79.frz3.gene14"/>
</dbReference>
<protein>
    <submittedName>
        <fullName evidence="2">Uncharacterized protein</fullName>
    </submittedName>
</protein>
<dbReference type="Proteomes" id="UP000095281">
    <property type="component" value="Unplaced"/>
</dbReference>
<keyword evidence="1" id="KW-1185">Reference proteome</keyword>
<dbReference type="AlphaFoldDB" id="A0A1I8BYK5"/>
<name>A0A1I8BYK5_MELHA</name>
<proteinExistence type="predicted"/>
<reference evidence="2" key="1">
    <citation type="submission" date="2016-11" db="UniProtKB">
        <authorList>
            <consortium name="WormBaseParasite"/>
        </authorList>
    </citation>
    <scope>IDENTIFICATION</scope>
</reference>
<accession>A0A1I8BYK5</accession>
<sequence>MPKSPKITKPSKIPHFFNRPSFRRSGMFFHSPLQKTVQQQRRSTLGQPDVAVEAALRQQLAEVFSPQSLLKVEVKVLEPEDGQSNESTPLLLQMEEQDNQNNNNIPQQQQIPPSILVSSSMEKSISSQELAGMSNLANNNLNINKKHRTSYSKVFPNTATSTQTVRTIVLRRPTITIQEDGRILIGKII</sequence>